<accession>A0ABY4X925</accession>
<evidence type="ECO:0000256" key="2">
    <source>
        <dbReference type="ARBA" id="ARBA00022723"/>
    </source>
</evidence>
<dbReference type="RefSeq" id="WP_252167231.1">
    <property type="nucleotide sequence ID" value="NZ_CP084930.1"/>
</dbReference>
<evidence type="ECO:0000256" key="1">
    <source>
        <dbReference type="ARBA" id="ARBA00005495"/>
    </source>
</evidence>
<dbReference type="InterPro" id="IPR011057">
    <property type="entry name" value="Mss4-like_sf"/>
</dbReference>
<dbReference type="EMBL" id="CP084930">
    <property type="protein sequence ID" value="USI73421.1"/>
    <property type="molecule type" value="Genomic_DNA"/>
</dbReference>
<gene>
    <name evidence="5" type="ORF">LHA26_02775</name>
</gene>
<comment type="similarity">
    <text evidence="1">Belongs to the Gfa family.</text>
</comment>
<evidence type="ECO:0000313" key="6">
    <source>
        <dbReference type="Proteomes" id="UP001056937"/>
    </source>
</evidence>
<dbReference type="Pfam" id="PF04828">
    <property type="entry name" value="GFA"/>
    <property type="match status" value="1"/>
</dbReference>
<keyword evidence="2" id="KW-0479">Metal-binding</keyword>
<proteinExistence type="inferred from homology"/>
<keyword evidence="6" id="KW-1185">Reference proteome</keyword>
<dbReference type="Proteomes" id="UP001056937">
    <property type="component" value="Chromosome 1"/>
</dbReference>
<evidence type="ECO:0000313" key="5">
    <source>
        <dbReference type="EMBL" id="USI73421.1"/>
    </source>
</evidence>
<protein>
    <submittedName>
        <fullName evidence="5">GFA family protein</fullName>
    </submittedName>
</protein>
<organism evidence="5 6">
    <name type="scientific">Sphingomonas morindae</name>
    <dbReference type="NCBI Taxonomy" id="1541170"/>
    <lineage>
        <taxon>Bacteria</taxon>
        <taxon>Pseudomonadati</taxon>
        <taxon>Pseudomonadota</taxon>
        <taxon>Alphaproteobacteria</taxon>
        <taxon>Sphingomonadales</taxon>
        <taxon>Sphingomonadaceae</taxon>
        <taxon>Sphingomonas</taxon>
    </lineage>
</organism>
<evidence type="ECO:0000256" key="3">
    <source>
        <dbReference type="ARBA" id="ARBA00022833"/>
    </source>
</evidence>
<sequence length="112" mass="12135">MRAHQGSCHCGGVQRVLRDDPAEAVACNGSICRRVAGLWHYCPPALVTVTGAGVAYRQGDRAIALWHCPLCGCTTHWTPMDPACPRMGINLGMLDPDVWQRVPRRLVDGASV</sequence>
<reference evidence="5" key="1">
    <citation type="journal article" date="2022" name="Toxins">
        <title>Genomic Analysis of Sphingopyxis sp. USTB-05 for Biodegrading Cyanobacterial Hepatotoxins.</title>
        <authorList>
            <person name="Liu C."/>
            <person name="Xu Q."/>
            <person name="Zhao Z."/>
            <person name="Zhang H."/>
            <person name="Liu X."/>
            <person name="Yin C."/>
            <person name="Liu Y."/>
            <person name="Yan H."/>
        </authorList>
    </citation>
    <scope>NUCLEOTIDE SEQUENCE</scope>
    <source>
        <strain evidence="5">NBD5</strain>
    </source>
</reference>
<dbReference type="InterPro" id="IPR006913">
    <property type="entry name" value="CENP-V/GFA"/>
</dbReference>
<dbReference type="PROSITE" id="PS51891">
    <property type="entry name" value="CENP_V_GFA"/>
    <property type="match status" value="1"/>
</dbReference>
<dbReference type="Gene3D" id="2.170.150.70">
    <property type="match status" value="1"/>
</dbReference>
<feature type="domain" description="CENP-V/GFA" evidence="4">
    <location>
        <begin position="4"/>
        <end position="112"/>
    </location>
</feature>
<keyword evidence="3" id="KW-0862">Zinc</keyword>
<dbReference type="SUPFAM" id="SSF51316">
    <property type="entry name" value="Mss4-like"/>
    <property type="match status" value="1"/>
</dbReference>
<evidence type="ECO:0000259" key="4">
    <source>
        <dbReference type="PROSITE" id="PS51891"/>
    </source>
</evidence>
<name>A0ABY4X925_9SPHN</name>